<organism evidence="1 2">
    <name type="scientific">Dreissena polymorpha</name>
    <name type="common">Zebra mussel</name>
    <name type="synonym">Mytilus polymorpha</name>
    <dbReference type="NCBI Taxonomy" id="45954"/>
    <lineage>
        <taxon>Eukaryota</taxon>
        <taxon>Metazoa</taxon>
        <taxon>Spiralia</taxon>
        <taxon>Lophotrochozoa</taxon>
        <taxon>Mollusca</taxon>
        <taxon>Bivalvia</taxon>
        <taxon>Autobranchia</taxon>
        <taxon>Heteroconchia</taxon>
        <taxon>Euheterodonta</taxon>
        <taxon>Imparidentia</taxon>
        <taxon>Neoheterodontei</taxon>
        <taxon>Myida</taxon>
        <taxon>Dreissenoidea</taxon>
        <taxon>Dreissenidae</taxon>
        <taxon>Dreissena</taxon>
    </lineage>
</organism>
<proteinExistence type="predicted"/>
<evidence type="ECO:0000313" key="1">
    <source>
        <dbReference type="EMBL" id="KAH3841079.1"/>
    </source>
</evidence>
<dbReference type="AlphaFoldDB" id="A0A9D4QRT8"/>
<name>A0A9D4QRT8_DREPO</name>
<reference evidence="1" key="2">
    <citation type="submission" date="2020-11" db="EMBL/GenBank/DDBJ databases">
        <authorList>
            <person name="McCartney M.A."/>
            <person name="Auch B."/>
            <person name="Kono T."/>
            <person name="Mallez S."/>
            <person name="Becker A."/>
            <person name="Gohl D.M."/>
            <person name="Silverstein K.A.T."/>
            <person name="Koren S."/>
            <person name="Bechman K.B."/>
            <person name="Herman A."/>
            <person name="Abrahante J.E."/>
            <person name="Garbe J."/>
        </authorList>
    </citation>
    <scope>NUCLEOTIDE SEQUENCE</scope>
    <source>
        <strain evidence="1">Duluth1</strain>
        <tissue evidence="1">Whole animal</tissue>
    </source>
</reference>
<accession>A0A9D4QRT8</accession>
<gene>
    <name evidence="1" type="ORF">DPMN_114536</name>
</gene>
<evidence type="ECO:0000313" key="2">
    <source>
        <dbReference type="Proteomes" id="UP000828390"/>
    </source>
</evidence>
<sequence>MGPGVRLRTVGRSKAASVEMILFLRLHCVWSEWGEVRLAATFPHPSSTTWLRPFYERFDLLSPGTGLDHVAAAIRRTFPGDVDHVALAIRRSDVDHMAPDIRRSLPSDVDHVAPFIRRSDVDHVAMAIRRLSPVTGARPGHKMRAIRTGQ</sequence>
<reference evidence="1" key="1">
    <citation type="journal article" date="2019" name="bioRxiv">
        <title>The Genome of the Zebra Mussel, Dreissena polymorpha: A Resource for Invasive Species Research.</title>
        <authorList>
            <person name="McCartney M.A."/>
            <person name="Auch B."/>
            <person name="Kono T."/>
            <person name="Mallez S."/>
            <person name="Zhang Y."/>
            <person name="Obille A."/>
            <person name="Becker A."/>
            <person name="Abrahante J.E."/>
            <person name="Garbe J."/>
            <person name="Badalamenti J.P."/>
            <person name="Herman A."/>
            <person name="Mangelson H."/>
            <person name="Liachko I."/>
            <person name="Sullivan S."/>
            <person name="Sone E.D."/>
            <person name="Koren S."/>
            <person name="Silverstein K.A.T."/>
            <person name="Beckman K.B."/>
            <person name="Gohl D.M."/>
        </authorList>
    </citation>
    <scope>NUCLEOTIDE SEQUENCE</scope>
    <source>
        <strain evidence="1">Duluth1</strain>
        <tissue evidence="1">Whole animal</tissue>
    </source>
</reference>
<comment type="caution">
    <text evidence="1">The sequence shown here is derived from an EMBL/GenBank/DDBJ whole genome shotgun (WGS) entry which is preliminary data.</text>
</comment>
<protein>
    <submittedName>
        <fullName evidence="1">Uncharacterized protein</fullName>
    </submittedName>
</protein>
<dbReference type="EMBL" id="JAIWYP010000004">
    <property type="protein sequence ID" value="KAH3841079.1"/>
    <property type="molecule type" value="Genomic_DNA"/>
</dbReference>
<dbReference type="Proteomes" id="UP000828390">
    <property type="component" value="Unassembled WGS sequence"/>
</dbReference>
<keyword evidence="2" id="KW-1185">Reference proteome</keyword>